<feature type="signal peptide" evidence="3">
    <location>
        <begin position="1"/>
        <end position="31"/>
    </location>
</feature>
<dbReference type="EMBL" id="CP051627">
    <property type="protein sequence ID" value="UPT23102.1"/>
    <property type="molecule type" value="Genomic_DNA"/>
</dbReference>
<feature type="domain" description="Thioester" evidence="4">
    <location>
        <begin position="74"/>
        <end position="178"/>
    </location>
</feature>
<feature type="transmembrane region" description="Helical" evidence="2">
    <location>
        <begin position="363"/>
        <end position="384"/>
    </location>
</feature>
<name>A0ABY4LAF9_THEAE</name>
<sequence>MSSLLSRVRRGLAASAAAVLVCWGCPLPAAAESTSIARVDRNGVPGENVHFTSGESAATTLFDLRVDGATTVAAYCVDVSRNVDHRAAYAAARWEDLPGAAHSGEIVWIVRNSYPVLPLERVAAESGITDLSAAQAIAGTQAAIWHLSNGTRLRSDGPGGPNSQQVRALYQYLLDNATDAAEPDSALGLTPAEVVGEDSAPLGPLTVRTTSEEPVWLTVNGAGEASLVAPDGSPVTQARDGEEFLLVPPVTEETGAATVYAHAKEAEILPGLVYSGKDGVQTQPLVVAGRATVSLTVSAKVSWNAADPSPAASPSGSAPVAPTAPPTPSASAAPSAASPPAPAPPVVAEDKRVEADLPLTGTWLGAVVVAALVLLGAGTAVVLLTRRRRR</sequence>
<keyword evidence="2" id="KW-0472">Membrane</keyword>
<dbReference type="InterPro" id="IPR013552">
    <property type="entry name" value="Thioester_dom"/>
</dbReference>
<dbReference type="NCBIfam" id="TIGR03934">
    <property type="entry name" value="TQXA_dom"/>
    <property type="match status" value="1"/>
</dbReference>
<proteinExistence type="predicted"/>
<keyword evidence="2" id="KW-1133">Transmembrane helix</keyword>
<accession>A0ABY4LAF9</accession>
<protein>
    <submittedName>
        <fullName evidence="5">Cys-Gln thioester bond-forming surface protein</fullName>
    </submittedName>
</protein>
<evidence type="ECO:0000259" key="4">
    <source>
        <dbReference type="Pfam" id="PF08341"/>
    </source>
</evidence>
<dbReference type="InterPro" id="IPR023849">
    <property type="entry name" value="TQXA_dom"/>
</dbReference>
<feature type="region of interest" description="Disordered" evidence="1">
    <location>
        <begin position="305"/>
        <end position="347"/>
    </location>
</feature>
<keyword evidence="3" id="KW-0732">Signal</keyword>
<feature type="chain" id="PRO_5046171788" evidence="3">
    <location>
        <begin position="32"/>
        <end position="390"/>
    </location>
</feature>
<dbReference type="Proteomes" id="UP000832041">
    <property type="component" value="Chromosome"/>
</dbReference>
<evidence type="ECO:0000313" key="5">
    <source>
        <dbReference type="EMBL" id="UPT23102.1"/>
    </source>
</evidence>
<gene>
    <name evidence="5" type="ORF">FOF52_20955</name>
</gene>
<dbReference type="RefSeq" id="WP_248591626.1">
    <property type="nucleotide sequence ID" value="NZ_BAABEB010000018.1"/>
</dbReference>
<keyword evidence="6" id="KW-1185">Reference proteome</keyword>
<evidence type="ECO:0000313" key="6">
    <source>
        <dbReference type="Proteomes" id="UP000832041"/>
    </source>
</evidence>
<evidence type="ECO:0000256" key="2">
    <source>
        <dbReference type="SAM" id="Phobius"/>
    </source>
</evidence>
<feature type="compositionally biased region" description="Low complexity" evidence="1">
    <location>
        <begin position="305"/>
        <end position="321"/>
    </location>
</feature>
<organism evidence="5 6">
    <name type="scientific">Thermobifida alba</name>
    <name type="common">Thermomonospora alba</name>
    <dbReference type="NCBI Taxonomy" id="53522"/>
    <lineage>
        <taxon>Bacteria</taxon>
        <taxon>Bacillati</taxon>
        <taxon>Actinomycetota</taxon>
        <taxon>Actinomycetes</taxon>
        <taxon>Streptosporangiales</taxon>
        <taxon>Nocardiopsidaceae</taxon>
        <taxon>Thermobifida</taxon>
    </lineage>
</organism>
<keyword evidence="2" id="KW-0812">Transmembrane</keyword>
<reference evidence="5 6" key="1">
    <citation type="submission" date="2020-04" db="EMBL/GenBank/DDBJ databases">
        <title>Thermobifida alba genome sequencing and assembly.</title>
        <authorList>
            <person name="Luzics S."/>
            <person name="Horvath B."/>
            <person name="Nagy I."/>
            <person name="Toth A."/>
            <person name="Nagy I."/>
            <person name="Kukolya J."/>
        </authorList>
    </citation>
    <scope>NUCLEOTIDE SEQUENCE [LARGE SCALE GENOMIC DNA]</scope>
    <source>
        <strain evidence="5 6">DSM 43795</strain>
    </source>
</reference>
<evidence type="ECO:0000256" key="1">
    <source>
        <dbReference type="SAM" id="MobiDB-lite"/>
    </source>
</evidence>
<evidence type="ECO:0000256" key="3">
    <source>
        <dbReference type="SAM" id="SignalP"/>
    </source>
</evidence>
<dbReference type="Pfam" id="PF08341">
    <property type="entry name" value="TED"/>
    <property type="match status" value="1"/>
</dbReference>